<dbReference type="PANTHER" id="PTHR23531">
    <property type="entry name" value="QUINOLENE RESISTANCE PROTEIN NORA"/>
    <property type="match status" value="1"/>
</dbReference>
<dbReference type="InterPro" id="IPR011701">
    <property type="entry name" value="MFS"/>
</dbReference>
<feature type="transmembrane region" description="Helical" evidence="1">
    <location>
        <begin position="12"/>
        <end position="31"/>
    </location>
</feature>
<feature type="transmembrane region" description="Helical" evidence="1">
    <location>
        <begin position="242"/>
        <end position="261"/>
    </location>
</feature>
<evidence type="ECO:0000313" key="2">
    <source>
        <dbReference type="EMBL" id="KQB36614.1"/>
    </source>
</evidence>
<feature type="transmembrane region" description="Helical" evidence="1">
    <location>
        <begin position="140"/>
        <end position="158"/>
    </location>
</feature>
<keyword evidence="3" id="KW-1185">Reference proteome</keyword>
<dbReference type="InParanoid" id="A0A0Q0VXY8"/>
<feature type="transmembrane region" description="Helical" evidence="1">
    <location>
        <begin position="362"/>
        <end position="384"/>
    </location>
</feature>
<feature type="transmembrane region" description="Helical" evidence="1">
    <location>
        <begin position="299"/>
        <end position="322"/>
    </location>
</feature>
<protein>
    <submittedName>
        <fullName evidence="2">Multidrug transporter</fullName>
    </submittedName>
</protein>
<dbReference type="Gene3D" id="1.20.1250.20">
    <property type="entry name" value="MFS general substrate transporter like domains"/>
    <property type="match status" value="1"/>
</dbReference>
<dbReference type="AlphaFoldDB" id="A0A0Q0VXY8"/>
<feature type="transmembrane region" description="Helical" evidence="1">
    <location>
        <begin position="334"/>
        <end position="356"/>
    </location>
</feature>
<feature type="transmembrane region" description="Helical" evidence="1">
    <location>
        <begin position="104"/>
        <end position="128"/>
    </location>
</feature>
<dbReference type="InterPro" id="IPR036259">
    <property type="entry name" value="MFS_trans_sf"/>
</dbReference>
<keyword evidence="1" id="KW-0812">Transmembrane</keyword>
<dbReference type="Pfam" id="PF07690">
    <property type="entry name" value="MFS_1"/>
    <property type="match status" value="2"/>
</dbReference>
<sequence>MENKLKYSSQAYLIYSIFIIVLLTLAVRASNNMMMTTISLFAKYDLYFNQVEVGLTESVMALATFITTAIINTHLSAFPRRVLFIASNITFTIILAVMEFSNNISVWIFIFVAGFAFGAIMPNIITSAGSSGDKKVRERILGIYTLALSVSLIAGPAYESYILNFEPLRYIFLYFVPFGIVASVFSFFIKFPDENIEKNHKKINVFGEPGFKVAVYAILAYNIVFALLITFGGIYAKSVLGFSYSQVTLLFTGFFIISFSSRLFYSIKTPENLWHYIAIAMLVTLTGIIAIFFSKFAIIYIIAYLMLGIPHGVTYPLSIVSISRTFDMSSRNVANSYFFSVMMLIGIITPSVGGFINNLIGFRNMFIILVPVIIYLIIASYFNIKRVNKNIH</sequence>
<dbReference type="Proteomes" id="UP000050301">
    <property type="component" value="Unassembled WGS sequence"/>
</dbReference>
<dbReference type="RefSeq" id="WP_048101145.1">
    <property type="nucleotide sequence ID" value="NZ_LKBH01000019.1"/>
</dbReference>
<evidence type="ECO:0000256" key="1">
    <source>
        <dbReference type="SAM" id="Phobius"/>
    </source>
</evidence>
<feature type="transmembrane region" description="Helical" evidence="1">
    <location>
        <begin position="213"/>
        <end position="236"/>
    </location>
</feature>
<organism evidence="2 3">
    <name type="scientific">Acidiplasma cupricumulans</name>
    <dbReference type="NCBI Taxonomy" id="312540"/>
    <lineage>
        <taxon>Archaea</taxon>
        <taxon>Methanobacteriati</taxon>
        <taxon>Thermoplasmatota</taxon>
        <taxon>Thermoplasmata</taxon>
        <taxon>Thermoplasmatales</taxon>
        <taxon>Ferroplasmaceae</taxon>
        <taxon>Acidiplasma</taxon>
    </lineage>
</organism>
<proteinExistence type="predicted"/>
<dbReference type="GeneID" id="84220957"/>
<feature type="transmembrane region" description="Helical" evidence="1">
    <location>
        <begin position="170"/>
        <end position="192"/>
    </location>
</feature>
<dbReference type="SUPFAM" id="SSF103473">
    <property type="entry name" value="MFS general substrate transporter"/>
    <property type="match status" value="1"/>
</dbReference>
<feature type="transmembrane region" description="Helical" evidence="1">
    <location>
        <begin position="51"/>
        <end position="70"/>
    </location>
</feature>
<reference evidence="2 3" key="1">
    <citation type="submission" date="2015-09" db="EMBL/GenBank/DDBJ databases">
        <title>Heavy metals and arsenic resistance mechanisms in polyextremophilic archaea of the family Ferroplasmaceae.</title>
        <authorList>
            <person name="Bulaev A.G."/>
            <person name="Kanygina A.V."/>
        </authorList>
    </citation>
    <scope>NUCLEOTIDE SEQUENCE [LARGE SCALE GENOMIC DNA]</scope>
    <source>
        <strain evidence="2 3">BH2</strain>
    </source>
</reference>
<keyword evidence="1" id="KW-1133">Transmembrane helix</keyword>
<dbReference type="PANTHER" id="PTHR23531:SF1">
    <property type="entry name" value="QUINOLENE RESISTANCE PROTEIN NORA"/>
    <property type="match status" value="1"/>
</dbReference>
<dbReference type="GO" id="GO:0022857">
    <property type="term" value="F:transmembrane transporter activity"/>
    <property type="evidence" value="ECO:0007669"/>
    <property type="project" value="InterPro"/>
</dbReference>
<dbReference type="EMBL" id="LKBH01000019">
    <property type="protein sequence ID" value="KQB36614.1"/>
    <property type="molecule type" value="Genomic_DNA"/>
</dbReference>
<gene>
    <name evidence="2" type="ORF">AOG55_03580</name>
</gene>
<accession>A0A0Q0VXY8</accession>
<name>A0A0Q0VXY8_9ARCH</name>
<feature type="transmembrane region" description="Helical" evidence="1">
    <location>
        <begin position="273"/>
        <end position="293"/>
    </location>
</feature>
<evidence type="ECO:0000313" key="3">
    <source>
        <dbReference type="Proteomes" id="UP000050301"/>
    </source>
</evidence>
<dbReference type="InterPro" id="IPR052714">
    <property type="entry name" value="MFS_Exporter"/>
</dbReference>
<keyword evidence="1" id="KW-0472">Membrane</keyword>
<comment type="caution">
    <text evidence="2">The sequence shown here is derived from an EMBL/GenBank/DDBJ whole genome shotgun (WGS) entry which is preliminary data.</text>
</comment>
<feature type="transmembrane region" description="Helical" evidence="1">
    <location>
        <begin position="82"/>
        <end position="98"/>
    </location>
</feature>